<evidence type="ECO:0000259" key="16">
    <source>
        <dbReference type="PROSITE" id="PS50109"/>
    </source>
</evidence>
<dbReference type="SMART" id="SM00387">
    <property type="entry name" value="HATPase_c"/>
    <property type="match status" value="1"/>
</dbReference>
<dbReference type="Gene3D" id="1.20.120.620">
    <property type="entry name" value="Backbone structure of the membrane domain of e. Coli histidine kinase receptor kdpd"/>
    <property type="match status" value="1"/>
</dbReference>
<dbReference type="RefSeq" id="WP_086785769.1">
    <property type="nucleotide sequence ID" value="NZ_JAGIOO010000001.1"/>
</dbReference>
<feature type="domain" description="Histidine kinase" evidence="16">
    <location>
        <begin position="607"/>
        <end position="810"/>
    </location>
</feature>
<evidence type="ECO:0000256" key="3">
    <source>
        <dbReference type="ARBA" id="ARBA00004236"/>
    </source>
</evidence>
<keyword evidence="12" id="KW-0902">Two-component regulatory system</keyword>
<dbReference type="Gene3D" id="3.40.50.620">
    <property type="entry name" value="HUPs"/>
    <property type="match status" value="1"/>
</dbReference>
<dbReference type="InterPro" id="IPR036890">
    <property type="entry name" value="HATPase_C_sf"/>
</dbReference>
<dbReference type="InterPro" id="IPR003661">
    <property type="entry name" value="HisK_dim/P_dom"/>
</dbReference>
<evidence type="ECO:0000256" key="5">
    <source>
        <dbReference type="ARBA" id="ARBA00022553"/>
    </source>
</evidence>
<name>A0ABS5A7G3_9PSEU</name>
<comment type="caution">
    <text evidence="17">The sequence shown here is derived from an EMBL/GenBank/DDBJ whole genome shotgun (WGS) entry which is preliminary data.</text>
</comment>
<keyword evidence="18" id="KW-1185">Reference proteome</keyword>
<dbReference type="InterPro" id="IPR025201">
    <property type="entry name" value="KdpD_TM"/>
</dbReference>
<evidence type="ECO:0000256" key="15">
    <source>
        <dbReference type="SAM" id="Phobius"/>
    </source>
</evidence>
<reference evidence="17 18" key="1">
    <citation type="submission" date="2021-03" db="EMBL/GenBank/DDBJ databases">
        <title>Sequencing the genomes of 1000 actinobacteria strains.</title>
        <authorList>
            <person name="Klenk H.-P."/>
        </authorList>
    </citation>
    <scope>NUCLEOTIDE SEQUENCE [LARGE SCALE GENOMIC DNA]</scope>
    <source>
        <strain evidence="17 18">DSM 44580</strain>
    </source>
</reference>
<feature type="region of interest" description="Disordered" evidence="14">
    <location>
        <begin position="753"/>
        <end position="775"/>
    </location>
</feature>
<dbReference type="PANTHER" id="PTHR45569">
    <property type="entry name" value="SENSOR PROTEIN KDPD"/>
    <property type="match status" value="1"/>
</dbReference>
<dbReference type="InterPro" id="IPR014729">
    <property type="entry name" value="Rossmann-like_a/b/a_fold"/>
</dbReference>
<feature type="compositionally biased region" description="Basic and acidic residues" evidence="14">
    <location>
        <begin position="753"/>
        <end position="770"/>
    </location>
</feature>
<evidence type="ECO:0000256" key="9">
    <source>
        <dbReference type="ARBA" id="ARBA00022777"/>
    </source>
</evidence>
<evidence type="ECO:0000256" key="14">
    <source>
        <dbReference type="SAM" id="MobiDB-lite"/>
    </source>
</evidence>
<evidence type="ECO:0000256" key="2">
    <source>
        <dbReference type="ARBA" id="ARBA00004141"/>
    </source>
</evidence>
<evidence type="ECO:0000256" key="7">
    <source>
        <dbReference type="ARBA" id="ARBA00022692"/>
    </source>
</evidence>
<keyword evidence="5" id="KW-0597">Phosphoprotein</keyword>
<dbReference type="CDD" id="cd00082">
    <property type="entry name" value="HisKA"/>
    <property type="match status" value="1"/>
</dbReference>
<evidence type="ECO:0000313" key="17">
    <source>
        <dbReference type="EMBL" id="MBP2472251.1"/>
    </source>
</evidence>
<keyword evidence="11 15" id="KW-1133">Transmembrane helix</keyword>
<dbReference type="Gene3D" id="3.30.565.10">
    <property type="entry name" value="Histidine kinase-like ATPase, C-terminal domain"/>
    <property type="match status" value="1"/>
</dbReference>
<keyword evidence="8" id="KW-0547">Nucleotide-binding</keyword>
<dbReference type="Pfam" id="PF02518">
    <property type="entry name" value="HATPase_c"/>
    <property type="match status" value="1"/>
</dbReference>
<dbReference type="InterPro" id="IPR004358">
    <property type="entry name" value="Sig_transdc_His_kin-like_C"/>
</dbReference>
<keyword evidence="13 15" id="KW-0472">Membrane</keyword>
<evidence type="ECO:0000256" key="11">
    <source>
        <dbReference type="ARBA" id="ARBA00022989"/>
    </source>
</evidence>
<dbReference type="InterPro" id="IPR003594">
    <property type="entry name" value="HATPase_dom"/>
</dbReference>
<evidence type="ECO:0000256" key="10">
    <source>
        <dbReference type="ARBA" id="ARBA00022840"/>
    </source>
</evidence>
<dbReference type="GO" id="GO:0004673">
    <property type="term" value="F:protein histidine kinase activity"/>
    <property type="evidence" value="ECO:0007669"/>
    <property type="project" value="UniProtKB-EC"/>
</dbReference>
<dbReference type="InterPro" id="IPR006016">
    <property type="entry name" value="UspA"/>
</dbReference>
<dbReference type="InterPro" id="IPR052023">
    <property type="entry name" value="Histidine_kinase_KdpD"/>
</dbReference>
<dbReference type="Pfam" id="PF13493">
    <property type="entry name" value="DUF4118"/>
    <property type="match status" value="1"/>
</dbReference>
<comment type="subcellular location">
    <subcellularLocation>
        <location evidence="3">Cell membrane</location>
    </subcellularLocation>
    <subcellularLocation>
        <location evidence="2">Membrane</location>
        <topology evidence="2">Multi-pass membrane protein</topology>
    </subcellularLocation>
</comment>
<dbReference type="SUPFAM" id="SSF52402">
    <property type="entry name" value="Adenine nucleotide alpha hydrolases-like"/>
    <property type="match status" value="1"/>
</dbReference>
<organism evidence="17 18">
    <name type="scientific">Crossiella equi</name>
    <dbReference type="NCBI Taxonomy" id="130796"/>
    <lineage>
        <taxon>Bacteria</taxon>
        <taxon>Bacillati</taxon>
        <taxon>Actinomycetota</taxon>
        <taxon>Actinomycetes</taxon>
        <taxon>Pseudonocardiales</taxon>
        <taxon>Pseudonocardiaceae</taxon>
        <taxon>Crossiella</taxon>
    </lineage>
</organism>
<dbReference type="PRINTS" id="PR00344">
    <property type="entry name" value="BCTRLSENSOR"/>
</dbReference>
<dbReference type="Pfam" id="PF02702">
    <property type="entry name" value="KdpD"/>
    <property type="match status" value="1"/>
</dbReference>
<dbReference type="SUPFAM" id="SSF52540">
    <property type="entry name" value="P-loop containing nucleoside triphosphate hydrolases"/>
    <property type="match status" value="1"/>
</dbReference>
<gene>
    <name evidence="17" type="ORF">JOF53_001123</name>
</gene>
<proteinExistence type="predicted"/>
<keyword evidence="7 15" id="KW-0812">Transmembrane</keyword>
<feature type="transmembrane region" description="Helical" evidence="15">
    <location>
        <begin position="404"/>
        <end position="437"/>
    </location>
</feature>
<evidence type="ECO:0000256" key="4">
    <source>
        <dbReference type="ARBA" id="ARBA00012438"/>
    </source>
</evidence>
<dbReference type="InterPro" id="IPR027417">
    <property type="entry name" value="P-loop_NTPase"/>
</dbReference>
<dbReference type="EC" id="2.7.13.3" evidence="4"/>
<comment type="catalytic activity">
    <reaction evidence="1">
        <text>ATP + protein L-histidine = ADP + protein N-phospho-L-histidine.</text>
        <dbReference type="EC" id="2.7.13.3"/>
    </reaction>
</comment>
<dbReference type="Pfam" id="PF00582">
    <property type="entry name" value="Usp"/>
    <property type="match status" value="1"/>
</dbReference>
<protein>
    <recommendedName>
        <fullName evidence="4">histidine kinase</fullName>
        <ecNumber evidence="4">2.7.13.3</ecNumber>
    </recommendedName>
</protein>
<evidence type="ECO:0000256" key="1">
    <source>
        <dbReference type="ARBA" id="ARBA00000085"/>
    </source>
</evidence>
<dbReference type="Gene3D" id="3.40.50.300">
    <property type="entry name" value="P-loop containing nucleotide triphosphate hydrolases"/>
    <property type="match status" value="1"/>
</dbReference>
<keyword evidence="10" id="KW-0067">ATP-binding</keyword>
<dbReference type="PROSITE" id="PS50109">
    <property type="entry name" value="HIS_KIN"/>
    <property type="match status" value="1"/>
</dbReference>
<sequence>MDEHKPRRGELRIYLGAAPGVGKTHTMLAEAHRRLRRGTDVVVGLVETHGRVRTAAQLNGLEVVPRKVVRHRGAELTEMDLDALLARRPEVALVDELAHTNAPGSRNGKRWEDVEELLEAGIDVLSTVNIQHLASLNDVVHRITGVRQQETVPDAVVRRAEQVQLIDLTPEELRGRLAHGEVYAEHKVEAALAKYFRAGNLTALRQLAILWLADQVDDEPLPDLESRERVVVAVTGGPESETMIRRAQRIAAKAGAELLVVNVLSGGVLPGPSPATIASCRRIAKDLGATFHSVVGDEVPAALLEFARGVHATQLVLGTSRRGRLARLFDEGIGAAVVQDAGPIDVHLITHDEVPRGPRRAGGRTALSRDRRLLGWALALLLPALVTALGLWSRAEHGAFSTELVGFMLVTCVVAVTGGLGPALCAAFAGGGLYLFAEAYRDRASTPENVITLVALVIVAVVVALVVDRAAGLAELATRARREAGLLAEYSRTVLSEDNPLPRLLAKVRTDFGLDSVALLERRDDGDWTHVAGAGTRTGAEDARVAVTPDVHLALHGRTLPAADQRVLEAAAGQALLALRHQRLAAHNAGAQEKAERTEARAALLAAVGHDLRAPLATLTTAVAGLPDHPGTATLKGSAGRLTGVLTNLLDSSLVATGSLAPDLVPVRYDEVVAAALADVDDRAVLSVAVDAGLPPVLADPDLLTRVVADLLHNALRHGRLHPRRVVDVDGDGRVAEDEPEIALRASAHGGHVELRVVDHGPGRSRKDARGSGLDLPVAKGFTEAMGGTVAVEDTPGGGLTVVVSLPRVRLGSASSMAERDPHAREGL</sequence>
<keyword evidence="9 17" id="KW-0418">Kinase</keyword>
<feature type="transmembrane region" description="Helical" evidence="15">
    <location>
        <begin position="449"/>
        <end position="467"/>
    </location>
</feature>
<feature type="transmembrane region" description="Helical" evidence="15">
    <location>
        <begin position="373"/>
        <end position="392"/>
    </location>
</feature>
<dbReference type="Proteomes" id="UP001519363">
    <property type="component" value="Unassembled WGS sequence"/>
</dbReference>
<evidence type="ECO:0000256" key="8">
    <source>
        <dbReference type="ARBA" id="ARBA00022741"/>
    </source>
</evidence>
<evidence type="ECO:0000256" key="13">
    <source>
        <dbReference type="ARBA" id="ARBA00023136"/>
    </source>
</evidence>
<evidence type="ECO:0000313" key="18">
    <source>
        <dbReference type="Proteomes" id="UP001519363"/>
    </source>
</evidence>
<dbReference type="SUPFAM" id="SSF47384">
    <property type="entry name" value="Homodimeric domain of signal transducing histidine kinase"/>
    <property type="match status" value="1"/>
</dbReference>
<evidence type="ECO:0000256" key="6">
    <source>
        <dbReference type="ARBA" id="ARBA00022679"/>
    </source>
</evidence>
<dbReference type="InterPro" id="IPR003852">
    <property type="entry name" value="Sig_transdc_His_kinase_KdpD_N"/>
</dbReference>
<evidence type="ECO:0000256" key="12">
    <source>
        <dbReference type="ARBA" id="ARBA00023012"/>
    </source>
</evidence>
<dbReference type="PANTHER" id="PTHR45569:SF1">
    <property type="entry name" value="SENSOR PROTEIN KDPD"/>
    <property type="match status" value="1"/>
</dbReference>
<dbReference type="InterPro" id="IPR038318">
    <property type="entry name" value="KdpD_sf"/>
</dbReference>
<dbReference type="InterPro" id="IPR005467">
    <property type="entry name" value="His_kinase_dom"/>
</dbReference>
<dbReference type="EMBL" id="JAGIOO010000001">
    <property type="protein sequence ID" value="MBP2472251.1"/>
    <property type="molecule type" value="Genomic_DNA"/>
</dbReference>
<dbReference type="SUPFAM" id="SSF55874">
    <property type="entry name" value="ATPase domain of HSP90 chaperone/DNA topoisomerase II/histidine kinase"/>
    <property type="match status" value="1"/>
</dbReference>
<dbReference type="InterPro" id="IPR036097">
    <property type="entry name" value="HisK_dim/P_sf"/>
</dbReference>
<keyword evidence="6 17" id="KW-0808">Transferase</keyword>
<accession>A0ABS5A7G3</accession>